<dbReference type="Proteomes" id="UP000053593">
    <property type="component" value="Unassembled WGS sequence"/>
</dbReference>
<organism evidence="1 2">
    <name type="scientific">Collybiopsis luxurians FD-317 M1</name>
    <dbReference type="NCBI Taxonomy" id="944289"/>
    <lineage>
        <taxon>Eukaryota</taxon>
        <taxon>Fungi</taxon>
        <taxon>Dikarya</taxon>
        <taxon>Basidiomycota</taxon>
        <taxon>Agaricomycotina</taxon>
        <taxon>Agaricomycetes</taxon>
        <taxon>Agaricomycetidae</taxon>
        <taxon>Agaricales</taxon>
        <taxon>Marasmiineae</taxon>
        <taxon>Omphalotaceae</taxon>
        <taxon>Collybiopsis</taxon>
        <taxon>Collybiopsis luxurians</taxon>
    </lineage>
</organism>
<proteinExistence type="predicted"/>
<feature type="non-terminal residue" evidence="1">
    <location>
        <position position="1"/>
    </location>
</feature>
<keyword evidence="2" id="KW-1185">Reference proteome</keyword>
<evidence type="ECO:0000313" key="2">
    <source>
        <dbReference type="Proteomes" id="UP000053593"/>
    </source>
</evidence>
<accession>A0A0D0BHL9</accession>
<name>A0A0D0BHL9_9AGAR</name>
<feature type="non-terminal residue" evidence="1">
    <location>
        <position position="52"/>
    </location>
</feature>
<protein>
    <submittedName>
        <fullName evidence="1">Uncharacterized protein</fullName>
    </submittedName>
</protein>
<dbReference type="AlphaFoldDB" id="A0A0D0BHL9"/>
<dbReference type="EMBL" id="KN834817">
    <property type="protein sequence ID" value="KIK54281.1"/>
    <property type="molecule type" value="Genomic_DNA"/>
</dbReference>
<sequence length="52" mass="5630">TTTNKEQCLPTFLTSSQGTAVQDLLCTVRAASVLARYMALGILKAFYNNTGF</sequence>
<evidence type="ECO:0000313" key="1">
    <source>
        <dbReference type="EMBL" id="KIK54281.1"/>
    </source>
</evidence>
<gene>
    <name evidence="1" type="ORF">GYMLUDRAFT_48842</name>
</gene>
<reference evidence="1 2" key="1">
    <citation type="submission" date="2014-04" db="EMBL/GenBank/DDBJ databases">
        <title>Evolutionary Origins and Diversification of the Mycorrhizal Mutualists.</title>
        <authorList>
            <consortium name="DOE Joint Genome Institute"/>
            <consortium name="Mycorrhizal Genomics Consortium"/>
            <person name="Kohler A."/>
            <person name="Kuo A."/>
            <person name="Nagy L.G."/>
            <person name="Floudas D."/>
            <person name="Copeland A."/>
            <person name="Barry K.W."/>
            <person name="Cichocki N."/>
            <person name="Veneault-Fourrey C."/>
            <person name="LaButti K."/>
            <person name="Lindquist E.A."/>
            <person name="Lipzen A."/>
            <person name="Lundell T."/>
            <person name="Morin E."/>
            <person name="Murat C."/>
            <person name="Riley R."/>
            <person name="Ohm R."/>
            <person name="Sun H."/>
            <person name="Tunlid A."/>
            <person name="Henrissat B."/>
            <person name="Grigoriev I.V."/>
            <person name="Hibbett D.S."/>
            <person name="Martin F."/>
        </authorList>
    </citation>
    <scope>NUCLEOTIDE SEQUENCE [LARGE SCALE GENOMIC DNA]</scope>
    <source>
        <strain evidence="1 2">FD-317 M1</strain>
    </source>
</reference>
<dbReference type="HOGENOM" id="CLU_3092951_0_0_1"/>